<dbReference type="EMBL" id="HBFR01011205">
    <property type="protein sequence ID" value="CAD8880888.1"/>
    <property type="molecule type" value="Transcribed_RNA"/>
</dbReference>
<sequence>MRLWLLRQHLREKKMQRHSDILFAARKINTSWRSYKKRLATVETTHRLATERRRLAIRTLARARETLAEKLRVNRDQVDSEKASLEWTARRMRELRIFDREAARSIPKIVLKTELLGEMDVREGWKTALQNESQKITNQRSMAWEELRCCRVHVARVKKNIHRLQREQEELFARMDAGDAKIHEISVRARRAELRRAADARDAARSRKIRAEVVRWKVTGGDGSR</sequence>
<reference evidence="1" key="1">
    <citation type="submission" date="2021-01" db="EMBL/GenBank/DDBJ databases">
        <authorList>
            <person name="Corre E."/>
            <person name="Pelletier E."/>
            <person name="Niang G."/>
            <person name="Scheremetjew M."/>
            <person name="Finn R."/>
            <person name="Kale V."/>
            <person name="Holt S."/>
            <person name="Cochrane G."/>
            <person name="Meng A."/>
            <person name="Brown T."/>
            <person name="Cohen L."/>
        </authorList>
    </citation>
    <scope>NUCLEOTIDE SEQUENCE</scope>
    <source>
        <strain evidence="1">308</strain>
    </source>
</reference>
<dbReference type="AlphaFoldDB" id="A0A7S1FQ59"/>
<gene>
    <name evidence="1" type="ORF">CHYS00102_LOCUS8074</name>
</gene>
<name>A0A7S1FQ59_9STRA</name>
<proteinExistence type="predicted"/>
<protein>
    <submittedName>
        <fullName evidence="1">Uncharacterized protein</fullName>
    </submittedName>
</protein>
<accession>A0A7S1FQ59</accession>
<organism evidence="1">
    <name type="scientific">Corethron hystrix</name>
    <dbReference type="NCBI Taxonomy" id="216773"/>
    <lineage>
        <taxon>Eukaryota</taxon>
        <taxon>Sar</taxon>
        <taxon>Stramenopiles</taxon>
        <taxon>Ochrophyta</taxon>
        <taxon>Bacillariophyta</taxon>
        <taxon>Coscinodiscophyceae</taxon>
        <taxon>Corethrophycidae</taxon>
        <taxon>Corethrales</taxon>
        <taxon>Corethraceae</taxon>
        <taxon>Corethron</taxon>
    </lineage>
</organism>
<evidence type="ECO:0000313" key="1">
    <source>
        <dbReference type="EMBL" id="CAD8880888.1"/>
    </source>
</evidence>